<dbReference type="PANTHER" id="PTHR43806:SF11">
    <property type="entry name" value="CEREVISIN-RELATED"/>
    <property type="match status" value="1"/>
</dbReference>
<dbReference type="GO" id="GO:0004252">
    <property type="term" value="F:serine-type endopeptidase activity"/>
    <property type="evidence" value="ECO:0007669"/>
    <property type="project" value="UniProtKB-UniRule"/>
</dbReference>
<dbReference type="PRINTS" id="PR00723">
    <property type="entry name" value="SUBTILISIN"/>
</dbReference>
<evidence type="ECO:0000259" key="7">
    <source>
        <dbReference type="Pfam" id="PF00082"/>
    </source>
</evidence>
<dbReference type="RefSeq" id="WP_161823892.1">
    <property type="nucleotide sequence ID" value="NZ_WVIC01000003.1"/>
</dbReference>
<dbReference type="PROSITE" id="PS00138">
    <property type="entry name" value="SUBTILASE_SER"/>
    <property type="match status" value="1"/>
</dbReference>
<keyword evidence="9" id="KW-1185">Reference proteome</keyword>
<feature type="domain" description="Peptidase S8/S53" evidence="7">
    <location>
        <begin position="462"/>
        <end position="583"/>
    </location>
</feature>
<feature type="domain" description="Peptidase S8/S53" evidence="7">
    <location>
        <begin position="128"/>
        <end position="317"/>
    </location>
</feature>
<dbReference type="GO" id="GO:0006508">
    <property type="term" value="P:proteolysis"/>
    <property type="evidence" value="ECO:0007669"/>
    <property type="project" value="UniProtKB-KW"/>
</dbReference>
<dbReference type="InterPro" id="IPR023828">
    <property type="entry name" value="Peptidase_S8_Ser-AS"/>
</dbReference>
<dbReference type="InterPro" id="IPR000209">
    <property type="entry name" value="Peptidase_S8/S53_dom"/>
</dbReference>
<comment type="caution">
    <text evidence="8">The sequence shown here is derived from an EMBL/GenBank/DDBJ whole genome shotgun (WGS) entry which is preliminary data.</text>
</comment>
<dbReference type="SUPFAM" id="SSF52743">
    <property type="entry name" value="Subtilisin-like"/>
    <property type="match status" value="1"/>
</dbReference>
<protein>
    <submittedName>
        <fullName evidence="8">S8 family serine peptidase</fullName>
    </submittedName>
</protein>
<comment type="similarity">
    <text evidence="1 6">Belongs to the peptidase S8 family.</text>
</comment>
<evidence type="ECO:0000256" key="2">
    <source>
        <dbReference type="ARBA" id="ARBA00022670"/>
    </source>
</evidence>
<dbReference type="CDD" id="cd07478">
    <property type="entry name" value="Peptidases_S8_CspA-like"/>
    <property type="match status" value="1"/>
</dbReference>
<dbReference type="Gene3D" id="2.60.120.1290">
    <property type="match status" value="1"/>
</dbReference>
<accession>A0A8K1ZWN7</accession>
<evidence type="ECO:0000256" key="6">
    <source>
        <dbReference type="PROSITE-ProRule" id="PRU01240"/>
    </source>
</evidence>
<gene>
    <name evidence="8" type="ORF">GS597_02635</name>
</gene>
<evidence type="ECO:0000313" key="9">
    <source>
        <dbReference type="Proteomes" id="UP000607397"/>
    </source>
</evidence>
<dbReference type="PROSITE" id="PS51892">
    <property type="entry name" value="SUBTILASE"/>
    <property type="match status" value="1"/>
</dbReference>
<dbReference type="InterPro" id="IPR015500">
    <property type="entry name" value="Peptidase_S8_subtilisin-rel"/>
</dbReference>
<feature type="active site" description="Charge relay system" evidence="5 6">
    <location>
        <position position="137"/>
    </location>
</feature>
<evidence type="ECO:0000256" key="1">
    <source>
        <dbReference type="ARBA" id="ARBA00011073"/>
    </source>
</evidence>
<dbReference type="InterPro" id="IPR036852">
    <property type="entry name" value="Peptidase_S8/S53_dom_sf"/>
</dbReference>
<dbReference type="Proteomes" id="UP000607397">
    <property type="component" value="Unassembled WGS sequence"/>
</dbReference>
<keyword evidence="4 6" id="KW-0720">Serine protease</keyword>
<evidence type="ECO:0000256" key="4">
    <source>
        <dbReference type="ARBA" id="ARBA00022825"/>
    </source>
</evidence>
<keyword evidence="2 6" id="KW-0645">Protease</keyword>
<proteinExistence type="inferred from homology"/>
<dbReference type="EMBL" id="WVIC01000003">
    <property type="protein sequence ID" value="NCJ05426.1"/>
    <property type="molecule type" value="Genomic_DNA"/>
</dbReference>
<organism evidence="8 9">
    <name type="scientific">Petrachloros mirabilis ULC683</name>
    <dbReference type="NCBI Taxonomy" id="2781853"/>
    <lineage>
        <taxon>Bacteria</taxon>
        <taxon>Bacillati</taxon>
        <taxon>Cyanobacteriota</taxon>
        <taxon>Cyanophyceae</taxon>
        <taxon>Synechococcales</taxon>
        <taxon>Petrachlorosaceae</taxon>
        <taxon>Petrachloros</taxon>
        <taxon>Petrachloros mirabilis</taxon>
    </lineage>
</organism>
<keyword evidence="3 6" id="KW-0378">Hydrolase</keyword>
<sequence length="598" mass="64108">MQIQLQEVFTSIDPRIQLHLDRRARGLVPPATASTAEGEIAVIAKISDLASWLNRSEVFPGANLGNNPDGTYIVTARVPLNRVEILRQLPYVQSLKASQVLKPALKSTIEEVKARVDLLPPLAQGQQGKGVVVGIIDYGCDFLHQNFRHPDGSTRILALWDQTALAGPSSHLGYGRVYTQTEINAALRSVDPYTSLGHDPGRASHGTHVMDIACGNGGGSSVPGVAPQADIIFVQISASDIPWQGEDVVGSNFGGSVQLLEAIQFIFEQAGTRPCVINISLGTNGGSHDGTSLVEQGIDAVVTAQPNRAVVIAASNSYEDGIHASGKVIQGNFIDVIWQIGEFDFTHNELEVWYGKDDQLKLELIDQDDHSIGEVDLGASARILNQANELLFFVAHRQGDPNNGDHTIGIFMNTESISSSLPSQIKLRLHGVTISDGQIHAWIERDDNGQSNFAPPHDNSHTLGSISCGEHSIVVGSYDAHTTGQPLSWFSSAGPTRDGRQKPEISAPGHNVLAANSSTRVGVTRMSGTSMAAPAVTGVVALILAEARSLNQDLTVDQIRDTLTKTARANPPDMVWNDRYGMGRVDASASVQKVRDLP</sequence>
<evidence type="ECO:0000256" key="3">
    <source>
        <dbReference type="ARBA" id="ARBA00022801"/>
    </source>
</evidence>
<evidence type="ECO:0000313" key="8">
    <source>
        <dbReference type="EMBL" id="NCJ05426.1"/>
    </source>
</evidence>
<dbReference type="AlphaFoldDB" id="A0A8K1ZWN7"/>
<dbReference type="Pfam" id="PF00082">
    <property type="entry name" value="Peptidase_S8"/>
    <property type="match status" value="2"/>
</dbReference>
<feature type="active site" description="Charge relay system" evidence="5 6">
    <location>
        <position position="205"/>
    </location>
</feature>
<feature type="active site" description="Charge relay system" evidence="5 6">
    <location>
        <position position="530"/>
    </location>
</feature>
<dbReference type="Gene3D" id="3.40.50.200">
    <property type="entry name" value="Peptidase S8/S53 domain"/>
    <property type="match status" value="1"/>
</dbReference>
<dbReference type="InterPro" id="IPR050131">
    <property type="entry name" value="Peptidase_S8_subtilisin-like"/>
</dbReference>
<name>A0A8K1ZWN7_9CYAN</name>
<evidence type="ECO:0000256" key="5">
    <source>
        <dbReference type="PIRSR" id="PIRSR615500-1"/>
    </source>
</evidence>
<dbReference type="InterPro" id="IPR034045">
    <property type="entry name" value="Pep_S8_CspA-like"/>
</dbReference>
<reference evidence="8" key="1">
    <citation type="submission" date="2019-12" db="EMBL/GenBank/DDBJ databases">
        <title>High-Quality draft genome sequences of three cyanobacteria isolated from the limestone walls of the Old Cathedral of Coimbra.</title>
        <authorList>
            <person name="Tiago I."/>
            <person name="Soares F."/>
            <person name="Portugal A."/>
        </authorList>
    </citation>
    <scope>NUCLEOTIDE SEQUENCE [LARGE SCALE GENOMIC DNA]</scope>
    <source>
        <strain evidence="8">C</strain>
    </source>
</reference>
<dbReference type="PANTHER" id="PTHR43806">
    <property type="entry name" value="PEPTIDASE S8"/>
    <property type="match status" value="1"/>
</dbReference>